<accession>A0A451G419</accession>
<evidence type="ECO:0000313" key="7">
    <source>
        <dbReference type="Proteomes" id="UP000285478"/>
    </source>
</evidence>
<dbReference type="InterPro" id="IPR004564">
    <property type="entry name" value="OM_lipoprot_carrier_LolA-like"/>
</dbReference>
<evidence type="ECO:0000256" key="1">
    <source>
        <dbReference type="ARBA" id="ARBA00011245"/>
    </source>
</evidence>
<evidence type="ECO:0000256" key="5">
    <source>
        <dbReference type="SAM" id="SignalP"/>
    </source>
</evidence>
<dbReference type="Proteomes" id="UP000285478">
    <property type="component" value="Chromosome"/>
</dbReference>
<organism evidence="6 7">
    <name type="scientific">Hydrogenovibrio thermophilus</name>
    <dbReference type="NCBI Taxonomy" id="265883"/>
    <lineage>
        <taxon>Bacteria</taxon>
        <taxon>Pseudomonadati</taxon>
        <taxon>Pseudomonadota</taxon>
        <taxon>Gammaproteobacteria</taxon>
        <taxon>Thiotrichales</taxon>
        <taxon>Piscirickettsiaceae</taxon>
        <taxon>Hydrogenovibrio</taxon>
    </lineage>
</organism>
<keyword evidence="2" id="KW-0813">Transport</keyword>
<dbReference type="InterPro" id="IPR029046">
    <property type="entry name" value="LolA/LolB/LppX"/>
</dbReference>
<dbReference type="KEGG" id="htr:EPV75_00180"/>
<name>A0A451G419_9GAMM</name>
<evidence type="ECO:0000256" key="3">
    <source>
        <dbReference type="ARBA" id="ARBA00022729"/>
    </source>
</evidence>
<evidence type="ECO:0000256" key="4">
    <source>
        <dbReference type="ARBA" id="ARBA00022927"/>
    </source>
</evidence>
<feature type="signal peptide" evidence="5">
    <location>
        <begin position="1"/>
        <end position="23"/>
    </location>
</feature>
<feature type="chain" id="PRO_5019243150" description="Outer membrane lipoprotein carrier protein LolA" evidence="5">
    <location>
        <begin position="24"/>
        <end position="198"/>
    </location>
</feature>
<keyword evidence="4" id="KW-0653">Protein transport</keyword>
<proteinExistence type="predicted"/>
<protein>
    <recommendedName>
        <fullName evidence="8">Outer membrane lipoprotein carrier protein LolA</fullName>
    </recommendedName>
</protein>
<keyword evidence="3 5" id="KW-0732">Signal</keyword>
<evidence type="ECO:0008006" key="8">
    <source>
        <dbReference type="Google" id="ProtNLM"/>
    </source>
</evidence>
<gene>
    <name evidence="6" type="ORF">EPV75_00180</name>
</gene>
<dbReference type="Gene3D" id="2.50.20.10">
    <property type="entry name" value="Lipoprotein localisation LolA/LolB/LppX"/>
    <property type="match status" value="1"/>
</dbReference>
<dbReference type="SUPFAM" id="SSF89392">
    <property type="entry name" value="Prokaryotic lipoproteins and lipoprotein localization factors"/>
    <property type="match status" value="1"/>
</dbReference>
<dbReference type="AlphaFoldDB" id="A0A451G419"/>
<sequence length="198" mass="22738">MSGLKWLISMMAIGLLFASHAFADTAVQTGQAEKTKIYQAWAKTPKTQDFVEARHDTLLDVTSDYQGTFHYQNPQHFSLQYHQPIQGRLSMIGDSVKVDFPDKHWQMPLAQVPDIQAFLNPLQALLSGRPKALEDLYDVRYQALPQNGWQLTYQPKANVILTTHDIIVSGVWQHQKAQVQTIQLNFANGDWRRYRMEP</sequence>
<dbReference type="RefSeq" id="WP_128384059.1">
    <property type="nucleotide sequence ID" value="NZ_CP035033.1"/>
</dbReference>
<evidence type="ECO:0000313" key="6">
    <source>
        <dbReference type="EMBL" id="QAB14200.1"/>
    </source>
</evidence>
<keyword evidence="7" id="KW-1185">Reference proteome</keyword>
<comment type="subunit">
    <text evidence="1">Monomer.</text>
</comment>
<dbReference type="GO" id="GO:0015031">
    <property type="term" value="P:protein transport"/>
    <property type="evidence" value="ECO:0007669"/>
    <property type="project" value="UniProtKB-KW"/>
</dbReference>
<dbReference type="EMBL" id="CP035033">
    <property type="protein sequence ID" value="QAB14200.1"/>
    <property type="molecule type" value="Genomic_DNA"/>
</dbReference>
<reference evidence="6 7" key="1">
    <citation type="journal article" date="2018" name="Environ. Microbiol.">
        <title>Genomes of ubiquitous marine and hypersaline Hydrogenovibrio, Thiomicrorhabdus and Thiomicrospira spp. encode a diversity of mechanisms to sustain chemolithoautotrophy in heterogeneous environments.</title>
        <authorList>
            <person name="Scott K.M."/>
            <person name="Williams J."/>
            <person name="Porter C.M.B."/>
            <person name="Russel S."/>
            <person name="Harmer T.L."/>
            <person name="Paul J.H."/>
            <person name="Antonen K.M."/>
            <person name="Bridges M.K."/>
            <person name="Camper G.J."/>
            <person name="Campla C.K."/>
            <person name="Casella L.G."/>
            <person name="Chase E."/>
            <person name="Conrad J.W."/>
            <person name="Cruz M.C."/>
            <person name="Dunlap D.S."/>
            <person name="Duran L."/>
            <person name="Fahsbender E.M."/>
            <person name="Goldsmith D.B."/>
            <person name="Keeley R.F."/>
            <person name="Kondoff M.R."/>
            <person name="Kussy B.I."/>
            <person name="Lane M.K."/>
            <person name="Lawler S."/>
            <person name="Leigh B.A."/>
            <person name="Lewis C."/>
            <person name="Lostal L.M."/>
            <person name="Marking D."/>
            <person name="Mancera P.A."/>
            <person name="McClenthan E.C."/>
            <person name="McIntyre E.A."/>
            <person name="Mine J.A."/>
            <person name="Modi S."/>
            <person name="Moore B.D."/>
            <person name="Morgan W.A."/>
            <person name="Nelson K.M."/>
            <person name="Nguyen K.N."/>
            <person name="Ogburn N."/>
            <person name="Parrino D.G."/>
            <person name="Pedapudi A.D."/>
            <person name="Pelham R.P."/>
            <person name="Preece A.M."/>
            <person name="Rampersad E.A."/>
            <person name="Richardson J.C."/>
            <person name="Rodgers C.M."/>
            <person name="Schaffer B.L."/>
            <person name="Sheridan N.E."/>
            <person name="Solone M.R."/>
            <person name="Staley Z.R."/>
            <person name="Tabuchi M."/>
            <person name="Waide R.J."/>
            <person name="Wanjugi P.W."/>
            <person name="Young S."/>
            <person name="Clum A."/>
            <person name="Daum C."/>
            <person name="Huntemann M."/>
            <person name="Ivanova N."/>
            <person name="Kyrpides N."/>
            <person name="Mikhailova N."/>
            <person name="Palaniappan K."/>
            <person name="Pillay M."/>
            <person name="Reddy T.B.K."/>
            <person name="Shapiro N."/>
            <person name="Stamatis D."/>
            <person name="Varghese N."/>
            <person name="Woyke T."/>
            <person name="Boden R."/>
            <person name="Freyermuth S.K."/>
            <person name="Kerfeld C.A."/>
        </authorList>
    </citation>
    <scope>NUCLEOTIDE SEQUENCE [LARGE SCALE GENOMIC DNA]</scope>
    <source>
        <strain evidence="6 7">JR-2</strain>
    </source>
</reference>
<dbReference type="Pfam" id="PF19574">
    <property type="entry name" value="LolA_3"/>
    <property type="match status" value="1"/>
</dbReference>
<evidence type="ECO:0000256" key="2">
    <source>
        <dbReference type="ARBA" id="ARBA00022448"/>
    </source>
</evidence>